<reference evidence="2 3" key="1">
    <citation type="journal article" date="2018" name="Int. J. Syst. Evol. Microbiol.">
        <title>Glycomyces paridis sp. nov., isolated from the medicinal plant Paris polyphylla.</title>
        <authorList>
            <person name="Fang X.M."/>
            <person name="Bai J.L."/>
            <person name="Su J."/>
            <person name="Zhao L.L."/>
            <person name="Liu H.Y."/>
            <person name="Ma B.P."/>
            <person name="Zhang Y.Q."/>
            <person name="Yu L.Y."/>
        </authorList>
    </citation>
    <scope>NUCLEOTIDE SEQUENCE [LARGE SCALE GENOMIC DNA]</scope>
    <source>
        <strain evidence="2 3">CPCC 204357</strain>
    </source>
</reference>
<dbReference type="Proteomes" id="UP000305792">
    <property type="component" value="Unassembled WGS sequence"/>
</dbReference>
<evidence type="ECO:0000313" key="3">
    <source>
        <dbReference type="Proteomes" id="UP000305792"/>
    </source>
</evidence>
<evidence type="ECO:0000256" key="1">
    <source>
        <dbReference type="SAM" id="MobiDB-lite"/>
    </source>
</evidence>
<comment type="caution">
    <text evidence="2">The sequence shown here is derived from an EMBL/GenBank/DDBJ whole genome shotgun (WGS) entry which is preliminary data.</text>
</comment>
<dbReference type="AlphaFoldDB" id="A0A4S8PA23"/>
<protein>
    <submittedName>
        <fullName evidence="2">Phage portal protein</fullName>
    </submittedName>
</protein>
<dbReference type="Pfam" id="PF05133">
    <property type="entry name" value="SPP1_portal"/>
    <property type="match status" value="1"/>
</dbReference>
<proteinExistence type="predicted"/>
<dbReference type="EMBL" id="STGX01000016">
    <property type="protein sequence ID" value="THV26002.1"/>
    <property type="molecule type" value="Genomic_DNA"/>
</dbReference>
<feature type="region of interest" description="Disordered" evidence="1">
    <location>
        <begin position="1"/>
        <end position="24"/>
    </location>
</feature>
<dbReference type="InterPro" id="IPR021145">
    <property type="entry name" value="Portal_protein_SPP1_Gp6-like"/>
</dbReference>
<feature type="region of interest" description="Disordered" evidence="1">
    <location>
        <begin position="534"/>
        <end position="577"/>
    </location>
</feature>
<gene>
    <name evidence="2" type="ORF">E9998_19910</name>
</gene>
<accession>A0A4S8PA23</accession>
<keyword evidence="3" id="KW-1185">Reference proteome</keyword>
<name>A0A4S8PA23_9ACTN</name>
<sequence>MGRRQSPQGRRRPRQGRRPRARRTPLRHLHHARALAPLRPRRIGGPVPLDYAPGTVWPPEEYDLVNAQIGIWAAWHSGDIDQLTTVYSDVTDTTPAEHEKWRPIRKIYSLLRRWFWRQASNTRRPRQRVHVPLAGDIAQASAGLLFAEPPTVECEHKATAEKLEEILPDIWRALSEGAEICAALGGVYPRILWDEDGPRITVTHPDAAVPEFRQGRLRAVTLWRVIRHEGQTVVRHLERHERDEQGHGVIEHSVYVGTVTQLGHVVPLTDYPETAHIQIERDGNQITTGTDRLTAGYVPNLLPNRIWRHLPQASSLGVSDYSGLETMLDMLDLTYSSWARSVDQAQGKLIVPRQYLNDQGPGEGAVFDMDQETFQPVDSLDGTVNLAQVQFKIPVDELDRTVDRIKGDIVNSAGYSPRTFGLDQGVTQATATEVNALDSKDEITKARKIGYWRPVLEELLRALLDVGKAKFQWDVDPEAPLTIEWGGGADIDDETKSRILANWEAARAASTEEKVKFRHPEWEQTAVDEEVKRIHKEQAIGQAEDPGSFRGGFGDEDNRDSPAVVGERPATEEPEGA</sequence>
<organism evidence="2 3">
    <name type="scientific">Glycomyces paridis</name>
    <dbReference type="NCBI Taxonomy" id="2126555"/>
    <lineage>
        <taxon>Bacteria</taxon>
        <taxon>Bacillati</taxon>
        <taxon>Actinomycetota</taxon>
        <taxon>Actinomycetes</taxon>
        <taxon>Glycomycetales</taxon>
        <taxon>Glycomycetaceae</taxon>
        <taxon>Glycomyces</taxon>
    </lineage>
</organism>
<evidence type="ECO:0000313" key="2">
    <source>
        <dbReference type="EMBL" id="THV26002.1"/>
    </source>
</evidence>